<dbReference type="PANTHER" id="PTHR33546:SF1">
    <property type="entry name" value="LARGE, MULTIFUNCTIONAL SECRETED PROTEIN"/>
    <property type="match status" value="1"/>
</dbReference>
<organism evidence="8 9">
    <name type="scientific">Ravibacter arvi</name>
    <dbReference type="NCBI Taxonomy" id="2051041"/>
    <lineage>
        <taxon>Bacteria</taxon>
        <taxon>Pseudomonadati</taxon>
        <taxon>Bacteroidota</taxon>
        <taxon>Cytophagia</taxon>
        <taxon>Cytophagales</taxon>
        <taxon>Spirosomataceae</taxon>
        <taxon>Ravibacter</taxon>
    </lineage>
</organism>
<dbReference type="EMBL" id="BAABEY010000013">
    <property type="protein sequence ID" value="GAA4435792.1"/>
    <property type="molecule type" value="Genomic_DNA"/>
</dbReference>
<evidence type="ECO:0000256" key="3">
    <source>
        <dbReference type="ARBA" id="ARBA00022723"/>
    </source>
</evidence>
<evidence type="ECO:0000259" key="7">
    <source>
        <dbReference type="PROSITE" id="PS51007"/>
    </source>
</evidence>
<dbReference type="PROSITE" id="PS51257">
    <property type="entry name" value="PROKAR_LIPOPROTEIN"/>
    <property type="match status" value="1"/>
</dbReference>
<dbReference type="NCBIfam" id="TIGR02604">
    <property type="entry name" value="Piru_Ver_Nterm"/>
    <property type="match status" value="1"/>
</dbReference>
<sequence length="1038" mass="117373">MMAFDRLVGTTVKFLLFCMPAFLLSCGSGEPKLVHQLSPPENASVVIIGNTFADRLQHYNYFEVLLQKSFPGKKLTVRNLGWSADEIGLRSRPLNFPTQDELLSSLKADIILACYGMNEAFNGPDSLESFKKQLSGFLQQIKSQSYNGKSGPQVILVSPISHEKLGGLFPDPEGHQKNLAAYTHGMGEVARELEIPFIDLLSITEKRMREPDSLTINGIHLNDKGYKWVSGIMAQSLGFPEISWKEDYNGLKKVIDQKNQQFFYLYRAVSAEYIVGRRKEPWVQPAGGPISYPSELAKLKNMVTRLDSVVWKQSEAASPAHLAAANKILNDTIQFAYPDKSKLKRPSADQFTLPEGFEVNLFASEVDFSLTNPVKIVFDPKGRLWVADMPSYPQYLPGAQPNDKVLILEDTDQDGVADKETIFADSLYMPNSIELGKGGVYVSQPPNIWWMKDTDGDGKADHREVIMHGFGTEDVHHTLDTYTWGPDGALYWHTGTFLHSQVETPYGPRRSDYGATWRFEPETQRLEPYVSYPYANPWGHVFTRNGTEIISDVSTGMNYFAPPLTVASEYPVKRTQMRDFLTSTSKPKTCGTEIISSRQFPAEMQGDVLFNTFVGSLGVKQHRVFESGSGIVGQEIAPLLISNDPNFRPVDLQFGPDGALYVVDWYNPIINHGERALRDPLRDHTHGRIWRITYKNKEKLKPVDMTQLTVDALLDQLKTYEDRARYRARTQLRQMDAGTVIPATEKWLTGLDKADSLYDQHRLEGLWVYQQFHKTNLKLLDDLLKSNDAGIRTAATRVLRYWKDAVKNPVERLAVLSRDSSMKVRLQAIVSLSDFKEEHSVTALLQAGMLATDYYIDYALKEAFRYLKPVWWDLFRRQKDFLANEPQKAALLLGSLANEKELKVPGFITDDPEWPKYGWKALTDNDYEMLKGNPAVEQFRKDLLARRSETPEMQSPEQKAKALIAASDCFACHKEKEKLVGPAYADIARKYKPSDVPRLIQKVVSGGSGVWGDIPMTPHPGMEKADVETMVRYILTIK</sequence>
<dbReference type="InterPro" id="IPR036909">
    <property type="entry name" value="Cyt_c-like_dom_sf"/>
</dbReference>
<name>A0ABP8LTG7_9BACT</name>
<dbReference type="PROSITE" id="PS51007">
    <property type="entry name" value="CYTC"/>
    <property type="match status" value="1"/>
</dbReference>
<evidence type="ECO:0000256" key="2">
    <source>
        <dbReference type="ARBA" id="ARBA00022617"/>
    </source>
</evidence>
<dbReference type="InterPro" id="IPR055557">
    <property type="entry name" value="DUF7133"/>
</dbReference>
<gene>
    <name evidence="8" type="ORF">GCM10023091_12880</name>
</gene>
<evidence type="ECO:0000256" key="6">
    <source>
        <dbReference type="PROSITE-ProRule" id="PRU00433"/>
    </source>
</evidence>
<keyword evidence="3 6" id="KW-0479">Metal-binding</keyword>
<dbReference type="Pfam" id="PF00034">
    <property type="entry name" value="Cytochrom_C"/>
    <property type="match status" value="1"/>
</dbReference>
<dbReference type="Gene3D" id="3.40.50.1110">
    <property type="entry name" value="SGNH hydrolase"/>
    <property type="match status" value="1"/>
</dbReference>
<dbReference type="InterPro" id="IPR002324">
    <property type="entry name" value="Cyt_c_ID"/>
</dbReference>
<keyword evidence="2 6" id="KW-0349">Heme</keyword>
<dbReference type="InterPro" id="IPR011041">
    <property type="entry name" value="Quinoprot_gluc/sorb_DH_b-prop"/>
</dbReference>
<dbReference type="Gene3D" id="1.10.760.10">
    <property type="entry name" value="Cytochrome c-like domain"/>
    <property type="match status" value="1"/>
</dbReference>
<dbReference type="Gene3D" id="1.25.10.10">
    <property type="entry name" value="Leucine-rich Repeat Variant"/>
    <property type="match status" value="1"/>
</dbReference>
<dbReference type="Pfam" id="PF23500">
    <property type="entry name" value="DUF7133"/>
    <property type="match status" value="1"/>
</dbReference>
<dbReference type="SUPFAM" id="SSF52266">
    <property type="entry name" value="SGNH hydrolase"/>
    <property type="match status" value="1"/>
</dbReference>
<dbReference type="CDD" id="cd01834">
    <property type="entry name" value="SGNH_hydrolase_like_2"/>
    <property type="match status" value="1"/>
</dbReference>
<dbReference type="InterPro" id="IPR013428">
    <property type="entry name" value="Membrane-bound_put_N"/>
</dbReference>
<accession>A0ABP8LTG7</accession>
<dbReference type="InterPro" id="IPR011989">
    <property type="entry name" value="ARM-like"/>
</dbReference>
<dbReference type="SUPFAM" id="SSF50952">
    <property type="entry name" value="Soluble quinoprotein glucose dehydrogenase"/>
    <property type="match status" value="1"/>
</dbReference>
<dbReference type="Gene3D" id="2.120.10.30">
    <property type="entry name" value="TolB, C-terminal domain"/>
    <property type="match status" value="1"/>
</dbReference>
<keyword evidence="9" id="KW-1185">Reference proteome</keyword>
<proteinExistence type="predicted"/>
<comment type="caution">
    <text evidence="8">The sequence shown here is derived from an EMBL/GenBank/DDBJ whole genome shotgun (WGS) entry which is preliminary data.</text>
</comment>
<dbReference type="RefSeq" id="WP_345027467.1">
    <property type="nucleotide sequence ID" value="NZ_BAABEY010000013.1"/>
</dbReference>
<evidence type="ECO:0000256" key="1">
    <source>
        <dbReference type="ARBA" id="ARBA00022448"/>
    </source>
</evidence>
<dbReference type="PANTHER" id="PTHR33546">
    <property type="entry name" value="LARGE, MULTIFUNCTIONAL SECRETED PROTEIN-RELATED"/>
    <property type="match status" value="1"/>
</dbReference>
<evidence type="ECO:0000256" key="5">
    <source>
        <dbReference type="ARBA" id="ARBA00023004"/>
    </source>
</evidence>
<dbReference type="Proteomes" id="UP001501508">
    <property type="component" value="Unassembled WGS sequence"/>
</dbReference>
<dbReference type="PRINTS" id="PR00606">
    <property type="entry name" value="CYTCHROMECID"/>
</dbReference>
<keyword evidence="5 6" id="KW-0408">Iron</keyword>
<protein>
    <recommendedName>
        <fullName evidence="7">Cytochrome c domain-containing protein</fullName>
    </recommendedName>
</protein>
<reference evidence="9" key="1">
    <citation type="journal article" date="2019" name="Int. J. Syst. Evol. Microbiol.">
        <title>The Global Catalogue of Microorganisms (GCM) 10K type strain sequencing project: providing services to taxonomists for standard genome sequencing and annotation.</title>
        <authorList>
            <consortium name="The Broad Institute Genomics Platform"/>
            <consortium name="The Broad Institute Genome Sequencing Center for Infectious Disease"/>
            <person name="Wu L."/>
            <person name="Ma J."/>
        </authorList>
    </citation>
    <scope>NUCLEOTIDE SEQUENCE [LARGE SCALE GENOMIC DNA]</scope>
    <source>
        <strain evidence="9">JCM 31920</strain>
    </source>
</reference>
<evidence type="ECO:0000313" key="9">
    <source>
        <dbReference type="Proteomes" id="UP001501508"/>
    </source>
</evidence>
<feature type="domain" description="Cytochrome c" evidence="7">
    <location>
        <begin position="955"/>
        <end position="1038"/>
    </location>
</feature>
<dbReference type="InterPro" id="IPR009056">
    <property type="entry name" value="Cyt_c-like_dom"/>
</dbReference>
<dbReference type="InterPro" id="IPR011042">
    <property type="entry name" value="6-blade_b-propeller_TolB-like"/>
</dbReference>
<dbReference type="InterPro" id="IPR036514">
    <property type="entry name" value="SGNH_hydro_sf"/>
</dbReference>
<evidence type="ECO:0000313" key="8">
    <source>
        <dbReference type="EMBL" id="GAA4435792.1"/>
    </source>
</evidence>
<dbReference type="Pfam" id="PF13472">
    <property type="entry name" value="Lipase_GDSL_2"/>
    <property type="match status" value="1"/>
</dbReference>
<dbReference type="SUPFAM" id="SSF46626">
    <property type="entry name" value="Cytochrome c"/>
    <property type="match status" value="1"/>
</dbReference>
<keyword evidence="4" id="KW-0249">Electron transport</keyword>
<dbReference type="SUPFAM" id="SSF48371">
    <property type="entry name" value="ARM repeat"/>
    <property type="match status" value="1"/>
</dbReference>
<dbReference type="InterPro" id="IPR013830">
    <property type="entry name" value="SGNH_hydro"/>
</dbReference>
<evidence type="ECO:0000256" key="4">
    <source>
        <dbReference type="ARBA" id="ARBA00022982"/>
    </source>
</evidence>
<dbReference type="InterPro" id="IPR016024">
    <property type="entry name" value="ARM-type_fold"/>
</dbReference>
<keyword evidence="1" id="KW-0813">Transport</keyword>